<evidence type="ECO:0000313" key="11">
    <source>
        <dbReference type="Proteomes" id="UP000183649"/>
    </source>
</evidence>
<dbReference type="AlphaFoldDB" id="A0A0K6HRU7"/>
<organism evidence="10 11">
    <name type="scientific">Thiomonas bhubaneswarensis</name>
    <dbReference type="NCBI Taxonomy" id="339866"/>
    <lineage>
        <taxon>Bacteria</taxon>
        <taxon>Pseudomonadati</taxon>
        <taxon>Pseudomonadota</taxon>
        <taxon>Betaproteobacteria</taxon>
        <taxon>Burkholderiales</taxon>
        <taxon>Thiomonas</taxon>
    </lineage>
</organism>
<name>A0A0K6HRU7_9BURK</name>
<keyword evidence="11" id="KW-1185">Reference proteome</keyword>
<dbReference type="Pfam" id="PF02321">
    <property type="entry name" value="OEP"/>
    <property type="match status" value="2"/>
</dbReference>
<keyword evidence="4 9" id="KW-0812">Transmembrane</keyword>
<dbReference type="EMBL" id="CYHF01000001">
    <property type="protein sequence ID" value="CUA93635.1"/>
    <property type="molecule type" value="Genomic_DNA"/>
</dbReference>
<evidence type="ECO:0000256" key="5">
    <source>
        <dbReference type="ARBA" id="ARBA00022729"/>
    </source>
</evidence>
<dbReference type="PANTHER" id="PTHR30203:SF20">
    <property type="entry name" value="MULTIDRUG RESISTANCE OUTER MEMBRANE PROTEIN MDTP-RELATED"/>
    <property type="match status" value="1"/>
</dbReference>
<dbReference type="GO" id="GO:0015562">
    <property type="term" value="F:efflux transmembrane transporter activity"/>
    <property type="evidence" value="ECO:0007669"/>
    <property type="project" value="InterPro"/>
</dbReference>
<dbReference type="Gene3D" id="2.20.200.10">
    <property type="entry name" value="Outer membrane efflux proteins (OEP)"/>
    <property type="match status" value="1"/>
</dbReference>
<dbReference type="InterPro" id="IPR003423">
    <property type="entry name" value="OMP_efflux"/>
</dbReference>
<proteinExistence type="inferred from homology"/>
<evidence type="ECO:0000313" key="10">
    <source>
        <dbReference type="EMBL" id="CUA93635.1"/>
    </source>
</evidence>
<accession>A0A0K6HRU7</accession>
<dbReference type="InterPro" id="IPR010131">
    <property type="entry name" value="MdtP/NodT-like"/>
</dbReference>
<evidence type="ECO:0000256" key="7">
    <source>
        <dbReference type="ARBA" id="ARBA00023139"/>
    </source>
</evidence>
<evidence type="ECO:0000256" key="4">
    <source>
        <dbReference type="ARBA" id="ARBA00022692"/>
    </source>
</evidence>
<evidence type="ECO:0000256" key="3">
    <source>
        <dbReference type="ARBA" id="ARBA00022452"/>
    </source>
</evidence>
<dbReference type="STRING" id="339866.GCA_001418255_00300"/>
<keyword evidence="8 9" id="KW-0449">Lipoprotein</keyword>
<dbReference type="OrthoDB" id="9770517at2"/>
<feature type="chain" id="PRO_5005393418" evidence="9">
    <location>
        <begin position="24"/>
        <end position="487"/>
    </location>
</feature>
<evidence type="ECO:0000256" key="9">
    <source>
        <dbReference type="RuleBase" id="RU362097"/>
    </source>
</evidence>
<comment type="subcellular location">
    <subcellularLocation>
        <location evidence="9">Cell membrane</location>
        <topology evidence="9">Lipid-anchor</topology>
    </subcellularLocation>
    <subcellularLocation>
        <location evidence="1">Membrane</location>
    </subcellularLocation>
</comment>
<keyword evidence="5 9" id="KW-0732">Signal</keyword>
<protein>
    <submittedName>
        <fullName evidence="10">Efflux transporter, outer membrane factor (OMF) lipoprotein, NodT family</fullName>
    </submittedName>
</protein>
<dbReference type="PANTHER" id="PTHR30203">
    <property type="entry name" value="OUTER MEMBRANE CATION EFFLUX PROTEIN"/>
    <property type="match status" value="1"/>
</dbReference>
<evidence type="ECO:0000256" key="8">
    <source>
        <dbReference type="ARBA" id="ARBA00023288"/>
    </source>
</evidence>
<dbReference type="Proteomes" id="UP000183649">
    <property type="component" value="Unassembled WGS sequence"/>
</dbReference>
<feature type="signal peptide" evidence="9">
    <location>
        <begin position="1"/>
        <end position="23"/>
    </location>
</feature>
<keyword evidence="7 9" id="KW-0564">Palmitate</keyword>
<evidence type="ECO:0000256" key="1">
    <source>
        <dbReference type="ARBA" id="ARBA00004370"/>
    </source>
</evidence>
<sequence length="487" mass="51397">MFHTSSISTRGMRRAALAAPVLAALLLAGCASTEGIAPTAHLTPPQQLGLQPVQTAFPKTDWWTAFHDPELDRLIATALADNPSLQVAQARLAQARAQVQGAGSALEPKLGAAVNSTRERFSANDIYPPPLGGAWYTENQALLQGSWELDFFGKNRQTLQAAIGEAHAAAAQDQAARVLLAANVASAYVNLARLIAVQNVLEQTLQQREHMLRLVRDRVNAGLETTVQEKQALAEVPQIRLRIDQTGVQIAQARNLLAALTGQGPQATATLSPKLDALPTLALPATLPAELIGRRADIVAARWQVEAALHGVKAARAAFYPNVNLTAFAGFTALGFTHWLQSSSQTLGVGPALTLPIFEGGALRAQLRGKSAQADAAIAQYNGTLVDAVHEVADAIAARQSIGQQIAQQQQALAAAQDALRLVDERYKAGLSNYLTVLSVQASVLTLQQAGVDLKAQALADDVALIRALGGGYEARELPADATAKAS</sequence>
<gene>
    <name evidence="10" type="ORF">Ga0061069_101302</name>
</gene>
<keyword evidence="6 9" id="KW-0472">Membrane</keyword>
<dbReference type="RefSeq" id="WP_055449247.1">
    <property type="nucleotide sequence ID" value="NZ_CYHF01000001.1"/>
</dbReference>
<keyword evidence="3 9" id="KW-1134">Transmembrane beta strand</keyword>
<dbReference type="SUPFAM" id="SSF56954">
    <property type="entry name" value="Outer membrane efflux proteins (OEP)"/>
    <property type="match status" value="1"/>
</dbReference>
<comment type="similarity">
    <text evidence="2 9">Belongs to the outer membrane factor (OMF) (TC 1.B.17) family.</text>
</comment>
<dbReference type="Gene3D" id="1.20.1600.10">
    <property type="entry name" value="Outer membrane efflux proteins (OEP)"/>
    <property type="match status" value="1"/>
</dbReference>
<reference evidence="11" key="1">
    <citation type="submission" date="2015-08" db="EMBL/GenBank/DDBJ databases">
        <authorList>
            <person name="Varghese N."/>
        </authorList>
    </citation>
    <scope>NUCLEOTIDE SEQUENCE [LARGE SCALE GENOMIC DNA]</scope>
    <source>
        <strain evidence="11">DSM 18181</strain>
    </source>
</reference>
<dbReference type="GO" id="GO:0005886">
    <property type="term" value="C:plasma membrane"/>
    <property type="evidence" value="ECO:0007669"/>
    <property type="project" value="UniProtKB-SubCell"/>
</dbReference>
<dbReference type="NCBIfam" id="TIGR01845">
    <property type="entry name" value="outer_NodT"/>
    <property type="match status" value="1"/>
</dbReference>
<evidence type="ECO:0000256" key="2">
    <source>
        <dbReference type="ARBA" id="ARBA00007613"/>
    </source>
</evidence>
<evidence type="ECO:0000256" key="6">
    <source>
        <dbReference type="ARBA" id="ARBA00023136"/>
    </source>
</evidence>